<evidence type="ECO:0000256" key="1">
    <source>
        <dbReference type="SAM" id="MobiDB-lite"/>
    </source>
</evidence>
<feature type="compositionally biased region" description="Low complexity" evidence="1">
    <location>
        <begin position="22"/>
        <end position="134"/>
    </location>
</feature>
<dbReference type="EMBL" id="JAQNDN010000027">
    <property type="protein sequence ID" value="MDC0675203.1"/>
    <property type="molecule type" value="Genomic_DNA"/>
</dbReference>
<feature type="signal peptide" evidence="2">
    <location>
        <begin position="1"/>
        <end position="22"/>
    </location>
</feature>
<evidence type="ECO:0000256" key="2">
    <source>
        <dbReference type="SAM" id="SignalP"/>
    </source>
</evidence>
<dbReference type="InterPro" id="IPR036587">
    <property type="entry name" value="NucleaseA_inhib-like_sf"/>
</dbReference>
<dbReference type="PROSITE" id="PS51257">
    <property type="entry name" value="PROKAR_LIPOPROTEIN"/>
    <property type="match status" value="1"/>
</dbReference>
<gene>
    <name evidence="3" type="ORF">POL58_46100</name>
</gene>
<dbReference type="SUPFAM" id="SSF82602">
    <property type="entry name" value="Nuclease A inhibitor (NuiA)"/>
    <property type="match status" value="1"/>
</dbReference>
<dbReference type="Proteomes" id="UP001217838">
    <property type="component" value="Unassembled WGS sequence"/>
</dbReference>
<comment type="caution">
    <text evidence="3">The sequence shown here is derived from an EMBL/GenBank/DDBJ whole genome shotgun (WGS) entry which is preliminary data.</text>
</comment>
<evidence type="ECO:0000313" key="4">
    <source>
        <dbReference type="Proteomes" id="UP001217838"/>
    </source>
</evidence>
<feature type="chain" id="PRO_5046586551" evidence="2">
    <location>
        <begin position="23"/>
        <end position="286"/>
    </location>
</feature>
<dbReference type="Pfam" id="PF07924">
    <property type="entry name" value="NuiA"/>
    <property type="match status" value="1"/>
</dbReference>
<sequence>MSIRPRLLATFAVVLACSPTEPATTDDSTDGTGTDATTTSTSAPTTGEPTTGDGTVSATGDSTTDASTTGDSTTDAITSSVDTTTTTGDETTTTMTGDETTTTTGDDTTTTTGDTTTTGETTTTGDTDSTTGDEGLGAAAEAAIDALEVAVDGVLWTSESDYPWTVFGLADAAPVTVDNFKELIGPLVVIEDWEAPLEEQVIEEEPWQDIFLDMTTPQDWWTDYELMRAEQYEAIQEVLETHLINLKMFRIGEQSGMWLSGAIDMFVIGETADGDLVGIQTITVET</sequence>
<keyword evidence="2" id="KW-0732">Signal</keyword>
<protein>
    <submittedName>
        <fullName evidence="3">Nuclease A inhibitor family protein</fullName>
    </submittedName>
</protein>
<evidence type="ECO:0000313" key="3">
    <source>
        <dbReference type="EMBL" id="MDC0675203.1"/>
    </source>
</evidence>
<organism evidence="3 4">
    <name type="scientific">Nannocystis radixulma</name>
    <dbReference type="NCBI Taxonomy" id="2995305"/>
    <lineage>
        <taxon>Bacteria</taxon>
        <taxon>Pseudomonadati</taxon>
        <taxon>Myxococcota</taxon>
        <taxon>Polyangia</taxon>
        <taxon>Nannocystales</taxon>
        <taxon>Nannocystaceae</taxon>
        <taxon>Nannocystis</taxon>
    </lineage>
</organism>
<reference evidence="3 4" key="1">
    <citation type="submission" date="2022-11" db="EMBL/GenBank/DDBJ databases">
        <title>Minimal conservation of predation-associated metabolite biosynthetic gene clusters underscores biosynthetic potential of Myxococcota including descriptions for ten novel species: Archangium lansinium sp. nov., Myxococcus landrumus sp. nov., Nannocystis bai.</title>
        <authorList>
            <person name="Ahearne A."/>
            <person name="Stevens C."/>
            <person name="Dowd S."/>
        </authorList>
    </citation>
    <scope>NUCLEOTIDE SEQUENCE [LARGE SCALE GENOMIC DNA]</scope>
    <source>
        <strain evidence="3 4">NCELM</strain>
    </source>
</reference>
<proteinExistence type="predicted"/>
<accession>A0ABT5BP81</accession>
<keyword evidence="4" id="KW-1185">Reference proteome</keyword>
<dbReference type="InterPro" id="IPR012489">
    <property type="entry name" value="NucleaseA_inhib-like"/>
</dbReference>
<feature type="region of interest" description="Disordered" evidence="1">
    <location>
        <begin position="20"/>
        <end position="134"/>
    </location>
</feature>
<dbReference type="Gene3D" id="3.40.1460.10">
    <property type="entry name" value="Nuclease A inhibitor-like"/>
    <property type="match status" value="1"/>
</dbReference>
<dbReference type="RefSeq" id="WP_272010062.1">
    <property type="nucleotide sequence ID" value="NZ_JAQNDN010000027.1"/>
</dbReference>
<name>A0ABT5BP81_9BACT</name>